<proteinExistence type="predicted"/>
<accession>A0A7S2IC20</accession>
<sequence length="248" mass="27643">MSLDESAAAEVNKLTLLDLDEAAVRSREVLGVVSEERLSVWSGRLEAEGVPLEEGCVVAAVRCEGSDGSMVEHAVRVPKAGGASALLLECKVSYEEVPPSCLVEYSFSPSGPSWRLSNVSLPWLVAYRKGKFKDWEARMLAPSCKAEFRRMYEVGPVFTIYDHHMFPSDPSDAHKFQVTDDATGKTVVIPRPVKRLRIWNTQAQSYDTVRATLDGAPDDQDAYWLDLKNRIRDAFGEDEFQDMIAKPE</sequence>
<reference evidence="1" key="1">
    <citation type="submission" date="2021-01" db="EMBL/GenBank/DDBJ databases">
        <authorList>
            <person name="Corre E."/>
            <person name="Pelletier E."/>
            <person name="Niang G."/>
            <person name="Scheremetjew M."/>
            <person name="Finn R."/>
            <person name="Kale V."/>
            <person name="Holt S."/>
            <person name="Cochrane G."/>
            <person name="Meng A."/>
            <person name="Brown T."/>
            <person name="Cohen L."/>
        </authorList>
    </citation>
    <scope>NUCLEOTIDE SEQUENCE</scope>
    <source>
        <strain evidence="1">CCMP826</strain>
    </source>
</reference>
<dbReference type="AlphaFoldDB" id="A0A7S2IC20"/>
<name>A0A7S2IC20_9STRA</name>
<protein>
    <submittedName>
        <fullName evidence="1">Uncharacterized protein</fullName>
    </submittedName>
</protein>
<evidence type="ECO:0000313" key="1">
    <source>
        <dbReference type="EMBL" id="CAD9514837.1"/>
    </source>
</evidence>
<organism evidence="1">
    <name type="scientific">Helicotheca tamesis</name>
    <dbReference type="NCBI Taxonomy" id="374047"/>
    <lineage>
        <taxon>Eukaryota</taxon>
        <taxon>Sar</taxon>
        <taxon>Stramenopiles</taxon>
        <taxon>Ochrophyta</taxon>
        <taxon>Bacillariophyta</taxon>
        <taxon>Mediophyceae</taxon>
        <taxon>Lithodesmiophycidae</taxon>
        <taxon>Lithodesmiales</taxon>
        <taxon>Lithodesmiaceae</taxon>
        <taxon>Helicotheca</taxon>
    </lineage>
</organism>
<dbReference type="EMBL" id="HBGV01017979">
    <property type="protein sequence ID" value="CAD9514837.1"/>
    <property type="molecule type" value="Transcribed_RNA"/>
</dbReference>
<gene>
    <name evidence="1" type="ORF">HTAM1171_LOCUS11105</name>
</gene>